<dbReference type="Proteomes" id="UP000249522">
    <property type="component" value="Unassembled WGS sequence"/>
</dbReference>
<evidence type="ECO:0000313" key="3">
    <source>
        <dbReference type="Proteomes" id="UP000249522"/>
    </source>
</evidence>
<dbReference type="EMBL" id="QKRB01000046">
    <property type="protein sequence ID" value="PZD94937.1"/>
    <property type="molecule type" value="Genomic_DNA"/>
</dbReference>
<accession>A0A2W1LTZ2</accession>
<feature type="compositionally biased region" description="Low complexity" evidence="1">
    <location>
        <begin position="44"/>
        <end position="55"/>
    </location>
</feature>
<dbReference type="PROSITE" id="PS51257">
    <property type="entry name" value="PROKAR_LIPOPROTEIN"/>
    <property type="match status" value="1"/>
</dbReference>
<dbReference type="RefSeq" id="WP_111147485.1">
    <property type="nucleotide sequence ID" value="NZ_QKRB01000046.1"/>
</dbReference>
<gene>
    <name evidence="2" type="ORF">DNH61_14940</name>
</gene>
<feature type="compositionally biased region" description="Polar residues" evidence="1">
    <location>
        <begin position="105"/>
        <end position="117"/>
    </location>
</feature>
<dbReference type="AlphaFoldDB" id="A0A2W1LTZ2"/>
<proteinExistence type="predicted"/>
<sequence length="177" mass="19120">MTKQPDKKPIRRVMELGAILLMTGSILSACSGGDEVNQPTPNHDQQTADPTDPQQGRTSPDSGDVTEDNPGAAPSAPDSDTNNPADEAITDDDADQRDTGDGNVIQGQGTYTGQPDNHSVEIMTEEGPMVLQIDEDIALVLEGIEPDSKVRYDYIEKQLDVNGDTVTQRWLTDIKLD</sequence>
<protein>
    <submittedName>
        <fullName evidence="2">Uncharacterized protein</fullName>
    </submittedName>
</protein>
<keyword evidence="3" id="KW-1185">Reference proteome</keyword>
<evidence type="ECO:0000313" key="2">
    <source>
        <dbReference type="EMBL" id="PZD94937.1"/>
    </source>
</evidence>
<dbReference type="OrthoDB" id="2620571at2"/>
<name>A0A2W1LTZ2_9BACL</name>
<evidence type="ECO:0000256" key="1">
    <source>
        <dbReference type="SAM" id="MobiDB-lite"/>
    </source>
</evidence>
<feature type="region of interest" description="Disordered" evidence="1">
    <location>
        <begin position="29"/>
        <end position="117"/>
    </location>
</feature>
<reference evidence="2 3" key="1">
    <citation type="submission" date="2018-06" db="EMBL/GenBank/DDBJ databases">
        <title>Paenibacillus imtechensis sp. nov.</title>
        <authorList>
            <person name="Pinnaka A.K."/>
            <person name="Singh H."/>
            <person name="Kaur M."/>
        </authorList>
    </citation>
    <scope>NUCLEOTIDE SEQUENCE [LARGE SCALE GENOMIC DNA]</scope>
    <source>
        <strain evidence="2 3">SMB1</strain>
    </source>
</reference>
<comment type="caution">
    <text evidence="2">The sequence shown here is derived from an EMBL/GenBank/DDBJ whole genome shotgun (WGS) entry which is preliminary data.</text>
</comment>
<organism evidence="2 3">
    <name type="scientific">Paenibacillus sambharensis</name>
    <dbReference type="NCBI Taxonomy" id="1803190"/>
    <lineage>
        <taxon>Bacteria</taxon>
        <taxon>Bacillati</taxon>
        <taxon>Bacillota</taxon>
        <taxon>Bacilli</taxon>
        <taxon>Bacillales</taxon>
        <taxon>Paenibacillaceae</taxon>
        <taxon>Paenibacillus</taxon>
    </lineage>
</organism>